<gene>
    <name evidence="2" type="ORF">JOF55_003696</name>
</gene>
<sequence>MGQQPISSTVQAVELGLRLRERREQLGLTASSVGKQTGIGGNNLSSIEIAKRRLTSTKLAELAKVYELPDEEQHELEVLRSHTERREWWHDYTRLYSEDFLRFIGLEAGATQLREYAAETIPGLLQTADYARAMIRGGSPYIKPVEVGPRVESRLARQNRLADTDPAQFTVVIGQTALRQEVGGREVMQRQLDRLSRAVQDESMRVDIRVVPYSAGAHPVIGGGLKILSFDSRWVPDMVWQEAVTTGNLIDKHHVVEVLTASFDEALDRALGREDSLAMINEIRQEMENP</sequence>
<dbReference type="InterPro" id="IPR010982">
    <property type="entry name" value="Lambda_DNA-bd_dom_sf"/>
</dbReference>
<dbReference type="Pfam" id="PF13560">
    <property type="entry name" value="HTH_31"/>
    <property type="match status" value="1"/>
</dbReference>
<dbReference type="SMART" id="SM00530">
    <property type="entry name" value="HTH_XRE"/>
    <property type="match status" value="1"/>
</dbReference>
<dbReference type="PROSITE" id="PS50943">
    <property type="entry name" value="HTH_CROC1"/>
    <property type="match status" value="1"/>
</dbReference>
<dbReference type="Proteomes" id="UP001180845">
    <property type="component" value="Unassembled WGS sequence"/>
</dbReference>
<evidence type="ECO:0000313" key="3">
    <source>
        <dbReference type="Proteomes" id="UP001180845"/>
    </source>
</evidence>
<reference evidence="2" key="1">
    <citation type="submission" date="2023-07" db="EMBL/GenBank/DDBJ databases">
        <title>Sequencing the genomes of 1000 actinobacteria strains.</title>
        <authorList>
            <person name="Klenk H.-P."/>
        </authorList>
    </citation>
    <scope>NUCLEOTIDE SEQUENCE</scope>
    <source>
        <strain evidence="2">DSM 45977</strain>
    </source>
</reference>
<dbReference type="Gene3D" id="1.10.260.40">
    <property type="entry name" value="lambda repressor-like DNA-binding domains"/>
    <property type="match status" value="1"/>
</dbReference>
<evidence type="ECO:0000313" key="2">
    <source>
        <dbReference type="EMBL" id="MDR7303515.1"/>
    </source>
</evidence>
<dbReference type="AlphaFoldDB" id="A0AAE3ZGV6"/>
<comment type="caution">
    <text evidence="2">The sequence shown here is derived from an EMBL/GenBank/DDBJ whole genome shotgun (WGS) entry which is preliminary data.</text>
</comment>
<dbReference type="SUPFAM" id="SSF47413">
    <property type="entry name" value="lambda repressor-like DNA-binding domains"/>
    <property type="match status" value="1"/>
</dbReference>
<dbReference type="InterPro" id="IPR043917">
    <property type="entry name" value="DUF5753"/>
</dbReference>
<organism evidence="2 3">
    <name type="scientific">Haloactinomyces albus</name>
    <dbReference type="NCBI Taxonomy" id="1352928"/>
    <lineage>
        <taxon>Bacteria</taxon>
        <taxon>Bacillati</taxon>
        <taxon>Actinomycetota</taxon>
        <taxon>Actinomycetes</taxon>
        <taxon>Actinopolysporales</taxon>
        <taxon>Actinopolysporaceae</taxon>
        <taxon>Haloactinomyces</taxon>
    </lineage>
</organism>
<evidence type="ECO:0000259" key="1">
    <source>
        <dbReference type="PROSITE" id="PS50943"/>
    </source>
</evidence>
<dbReference type="Pfam" id="PF19054">
    <property type="entry name" value="DUF5753"/>
    <property type="match status" value="1"/>
</dbReference>
<name>A0AAE3ZGV6_9ACTN</name>
<keyword evidence="3" id="KW-1185">Reference proteome</keyword>
<dbReference type="GO" id="GO:0003677">
    <property type="term" value="F:DNA binding"/>
    <property type="evidence" value="ECO:0007669"/>
    <property type="project" value="InterPro"/>
</dbReference>
<dbReference type="RefSeq" id="WP_310275892.1">
    <property type="nucleotide sequence ID" value="NZ_JAVDXW010000001.1"/>
</dbReference>
<dbReference type="EMBL" id="JAVDXW010000001">
    <property type="protein sequence ID" value="MDR7303515.1"/>
    <property type="molecule type" value="Genomic_DNA"/>
</dbReference>
<accession>A0AAE3ZGV6</accession>
<proteinExistence type="predicted"/>
<feature type="domain" description="HTH cro/C1-type" evidence="1">
    <location>
        <begin position="19"/>
        <end position="73"/>
    </location>
</feature>
<dbReference type="InterPro" id="IPR001387">
    <property type="entry name" value="Cro/C1-type_HTH"/>
</dbReference>
<protein>
    <submittedName>
        <fullName evidence="2">Transcriptional regulator with XRE-family HTH domain</fullName>
    </submittedName>
</protein>
<dbReference type="CDD" id="cd00093">
    <property type="entry name" value="HTH_XRE"/>
    <property type="match status" value="1"/>
</dbReference>